<dbReference type="RefSeq" id="XP_001834029.1">
    <property type="nucleotide sequence ID" value="XM_001833977.1"/>
</dbReference>
<dbReference type="VEuPathDB" id="FungiDB:CC1G_09443"/>
<evidence type="ECO:0000313" key="12">
    <source>
        <dbReference type="EMBL" id="EAU87824.1"/>
    </source>
</evidence>
<dbReference type="Proteomes" id="UP000001861">
    <property type="component" value="Unassembled WGS sequence"/>
</dbReference>
<feature type="transmembrane region" description="Helical" evidence="10">
    <location>
        <begin position="333"/>
        <end position="351"/>
    </location>
</feature>
<dbReference type="PANTHER" id="PTHR12428">
    <property type="entry name" value="OXA1"/>
    <property type="match status" value="1"/>
</dbReference>
<evidence type="ECO:0000256" key="8">
    <source>
        <dbReference type="ARBA" id="ARBA00023136"/>
    </source>
</evidence>
<dbReference type="GO" id="GO:0032977">
    <property type="term" value="F:membrane insertase activity"/>
    <property type="evidence" value="ECO:0007669"/>
    <property type="project" value="InterPro"/>
</dbReference>
<dbReference type="STRING" id="240176.A8NIM1"/>
<feature type="transmembrane region" description="Helical" evidence="10">
    <location>
        <begin position="145"/>
        <end position="164"/>
    </location>
</feature>
<keyword evidence="13" id="KW-1185">Reference proteome</keyword>
<dbReference type="CDD" id="cd20069">
    <property type="entry name" value="5TM_Oxa1-like"/>
    <property type="match status" value="1"/>
</dbReference>
<dbReference type="OMA" id="GWKNAQT"/>
<dbReference type="Pfam" id="PF02096">
    <property type="entry name" value="60KD_IMP"/>
    <property type="match status" value="1"/>
</dbReference>
<protein>
    <submittedName>
        <fullName evidence="12">Inner membrane protein OXA1L</fullName>
    </submittedName>
</protein>
<evidence type="ECO:0000256" key="4">
    <source>
        <dbReference type="ARBA" id="ARBA00022792"/>
    </source>
</evidence>
<evidence type="ECO:0000256" key="10">
    <source>
        <dbReference type="SAM" id="Phobius"/>
    </source>
</evidence>
<evidence type="ECO:0000259" key="11">
    <source>
        <dbReference type="Pfam" id="PF02096"/>
    </source>
</evidence>
<dbReference type="GO" id="GO:0005743">
    <property type="term" value="C:mitochondrial inner membrane"/>
    <property type="evidence" value="ECO:0007669"/>
    <property type="project" value="UniProtKB-SubCell"/>
</dbReference>
<evidence type="ECO:0000256" key="5">
    <source>
        <dbReference type="ARBA" id="ARBA00022946"/>
    </source>
</evidence>
<dbReference type="GO" id="GO:0032979">
    <property type="term" value="P:protein insertion into mitochondrial inner membrane from matrix"/>
    <property type="evidence" value="ECO:0007669"/>
    <property type="project" value="TreeGrafter"/>
</dbReference>
<sequence length="413" mass="45125">MASTVRVLGLRSLPSLRCSSSSYSRLARPTPLLTAQTRLFSVGLQRVSQRPALVSASLLSRSYATQPPASETTEAAAAATTPEPEVQAIVESVSDPLSFTDAVVHQIPPLAYGDFAALGLASWSPIGLIAWSYELLQVSTGLPWFYTIIAGSALWRFVCVPFALSNIRNSTKLRPFQPQILQARERMTAAQTKRDAIELQRASVEMKKVYSEAGVSPFTGMILPMFAQLPITIGMFFALKRMAQLPVEQMKESGVAINLDLPWTGPISWLSDLTVADPTYLLPAAFCGLINLQIAVGAREMDTSNPSAGHLMNVFRGLSVLTIYFMSSFPQGLFLGLLTTSGLTIVQSLLLRSDGVRRLVGIPVVKREMQGKLPSFLESFRYARKMMEDKQKAAVAAAAQQHRHNVRRGPKPL</sequence>
<comment type="caution">
    <text evidence="12">The sequence shown here is derived from an EMBL/GenBank/DDBJ whole genome shotgun (WGS) entry which is preliminary data.</text>
</comment>
<keyword evidence="4" id="KW-0999">Mitochondrion inner membrane</keyword>
<accession>A8NIM1</accession>
<dbReference type="FunCoup" id="A8NIM1">
    <property type="interactions" value="345"/>
</dbReference>
<feature type="domain" description="Membrane insertase YidC/Oxa/ALB C-terminal" evidence="11">
    <location>
        <begin position="144"/>
        <end position="352"/>
    </location>
</feature>
<evidence type="ECO:0000256" key="9">
    <source>
        <dbReference type="RuleBase" id="RU003945"/>
    </source>
</evidence>
<keyword evidence="7" id="KW-0496">Mitochondrion</keyword>
<evidence type="ECO:0000256" key="2">
    <source>
        <dbReference type="ARBA" id="ARBA00009877"/>
    </source>
</evidence>
<dbReference type="OrthoDB" id="2148490at2759"/>
<dbReference type="KEGG" id="cci:CC1G_09443"/>
<gene>
    <name evidence="12" type="ORF">CC1G_09443</name>
</gene>
<feature type="transmembrane region" description="Helical" evidence="10">
    <location>
        <begin position="215"/>
        <end position="239"/>
    </location>
</feature>
<keyword evidence="3 9" id="KW-0812">Transmembrane</keyword>
<feature type="transmembrane region" description="Helical" evidence="10">
    <location>
        <begin position="115"/>
        <end position="133"/>
    </location>
</feature>
<keyword evidence="6 10" id="KW-1133">Transmembrane helix</keyword>
<evidence type="ECO:0000256" key="6">
    <source>
        <dbReference type="ARBA" id="ARBA00022989"/>
    </source>
</evidence>
<dbReference type="InterPro" id="IPR028055">
    <property type="entry name" value="YidC/Oxa/ALB_C"/>
</dbReference>
<dbReference type="InParanoid" id="A8NIM1"/>
<reference evidence="12 13" key="1">
    <citation type="journal article" date="2010" name="Proc. Natl. Acad. Sci. U.S.A.">
        <title>Insights into evolution of multicellular fungi from the assembled chromosomes of the mushroom Coprinopsis cinerea (Coprinus cinereus).</title>
        <authorList>
            <person name="Stajich J.E."/>
            <person name="Wilke S.K."/>
            <person name="Ahren D."/>
            <person name="Au C.H."/>
            <person name="Birren B.W."/>
            <person name="Borodovsky M."/>
            <person name="Burns C."/>
            <person name="Canback B."/>
            <person name="Casselton L.A."/>
            <person name="Cheng C.K."/>
            <person name="Deng J."/>
            <person name="Dietrich F.S."/>
            <person name="Fargo D.C."/>
            <person name="Farman M.L."/>
            <person name="Gathman A.C."/>
            <person name="Goldberg J."/>
            <person name="Guigo R."/>
            <person name="Hoegger P.J."/>
            <person name="Hooker J.B."/>
            <person name="Huggins A."/>
            <person name="James T.Y."/>
            <person name="Kamada T."/>
            <person name="Kilaru S."/>
            <person name="Kodira C."/>
            <person name="Kues U."/>
            <person name="Kupfer D."/>
            <person name="Kwan H.S."/>
            <person name="Lomsadze A."/>
            <person name="Li W."/>
            <person name="Lilly W.W."/>
            <person name="Ma L.J."/>
            <person name="Mackey A.J."/>
            <person name="Manning G."/>
            <person name="Martin F."/>
            <person name="Muraguchi H."/>
            <person name="Natvig D.O."/>
            <person name="Palmerini H."/>
            <person name="Ramesh M.A."/>
            <person name="Rehmeyer C.J."/>
            <person name="Roe B.A."/>
            <person name="Shenoy N."/>
            <person name="Stanke M."/>
            <person name="Ter-Hovhannisyan V."/>
            <person name="Tunlid A."/>
            <person name="Velagapudi R."/>
            <person name="Vision T.J."/>
            <person name="Zeng Q."/>
            <person name="Zolan M.E."/>
            <person name="Pukkila P.J."/>
        </authorList>
    </citation>
    <scope>NUCLEOTIDE SEQUENCE [LARGE SCALE GENOMIC DNA]</scope>
    <source>
        <strain evidence="13">Okayama-7 / 130 / ATCC MYA-4618 / FGSC 9003</strain>
    </source>
</reference>
<proteinExistence type="inferred from homology"/>
<keyword evidence="5" id="KW-0809">Transit peptide</keyword>
<evidence type="ECO:0000256" key="7">
    <source>
        <dbReference type="ARBA" id="ARBA00023128"/>
    </source>
</evidence>
<keyword evidence="8 10" id="KW-0472">Membrane</keyword>
<comment type="similarity">
    <text evidence="2 9">Belongs to the OXA1/ALB3/YidC family.</text>
</comment>
<evidence type="ECO:0000256" key="1">
    <source>
        <dbReference type="ARBA" id="ARBA00004448"/>
    </source>
</evidence>
<comment type="subcellular location">
    <subcellularLocation>
        <location evidence="9">Membrane</location>
        <topology evidence="9">Multi-pass membrane protein</topology>
    </subcellularLocation>
    <subcellularLocation>
        <location evidence="1">Mitochondrion inner membrane</location>
        <topology evidence="1">Multi-pass membrane protein</topology>
    </subcellularLocation>
</comment>
<dbReference type="eggNOG" id="KOG1239">
    <property type="taxonomic scope" value="Eukaryota"/>
</dbReference>
<dbReference type="GeneID" id="6010533"/>
<organism evidence="12 13">
    <name type="scientific">Coprinopsis cinerea (strain Okayama-7 / 130 / ATCC MYA-4618 / FGSC 9003)</name>
    <name type="common">Inky cap fungus</name>
    <name type="synonym">Hormographiella aspergillata</name>
    <dbReference type="NCBI Taxonomy" id="240176"/>
    <lineage>
        <taxon>Eukaryota</taxon>
        <taxon>Fungi</taxon>
        <taxon>Dikarya</taxon>
        <taxon>Basidiomycota</taxon>
        <taxon>Agaricomycotina</taxon>
        <taxon>Agaricomycetes</taxon>
        <taxon>Agaricomycetidae</taxon>
        <taxon>Agaricales</taxon>
        <taxon>Agaricineae</taxon>
        <taxon>Psathyrellaceae</taxon>
        <taxon>Coprinopsis</taxon>
    </lineage>
</organism>
<name>A8NIM1_COPC7</name>
<evidence type="ECO:0000313" key="13">
    <source>
        <dbReference type="Proteomes" id="UP000001861"/>
    </source>
</evidence>
<dbReference type="InterPro" id="IPR001708">
    <property type="entry name" value="YidC/ALB3/OXA1/COX18"/>
</dbReference>
<dbReference type="AlphaFoldDB" id="A8NIM1"/>
<evidence type="ECO:0000256" key="3">
    <source>
        <dbReference type="ARBA" id="ARBA00022692"/>
    </source>
</evidence>
<dbReference type="EMBL" id="AACS02000010">
    <property type="protein sequence ID" value="EAU87824.1"/>
    <property type="molecule type" value="Genomic_DNA"/>
</dbReference>
<dbReference type="PANTHER" id="PTHR12428:SF66">
    <property type="entry name" value="MITOCHONDRIAL INNER MEMBRANE PROTEIN OXA1L"/>
    <property type="match status" value="1"/>
</dbReference>